<feature type="region of interest" description="Disordered" evidence="5">
    <location>
        <begin position="266"/>
        <end position="286"/>
    </location>
</feature>
<feature type="region of interest" description="Disordered" evidence="5">
    <location>
        <begin position="716"/>
        <end position="771"/>
    </location>
</feature>
<dbReference type="RefSeq" id="XP_018694596.1">
    <property type="nucleotide sequence ID" value="XM_018834946.1"/>
</dbReference>
<evidence type="ECO:0000313" key="7">
    <source>
        <dbReference type="EMBL" id="OAP61229.1"/>
    </source>
</evidence>
<evidence type="ECO:0000256" key="4">
    <source>
        <dbReference type="ARBA" id="ARBA00023242"/>
    </source>
</evidence>
<dbReference type="InterPro" id="IPR016024">
    <property type="entry name" value="ARM-type_fold"/>
</dbReference>
<reference evidence="7 8" key="1">
    <citation type="submission" date="2016-04" db="EMBL/GenBank/DDBJ databases">
        <title>Draft genome of Fonsecaea erecta CBS 125763.</title>
        <authorList>
            <person name="Weiss V.A."/>
            <person name="Vicente V.A."/>
            <person name="Raittz R.T."/>
            <person name="Moreno L.F."/>
            <person name="De Souza E.M."/>
            <person name="Pedrosa F.O."/>
            <person name="Steffens M.B."/>
            <person name="Faoro H."/>
            <person name="Tadra-Sfeir M.Z."/>
            <person name="Najafzadeh M.J."/>
            <person name="Felipe M.S."/>
            <person name="Teixeira M."/>
            <person name="Sun J."/>
            <person name="Xi L."/>
            <person name="Gomes R."/>
            <person name="De Azevedo C.M."/>
            <person name="Salgado C.G."/>
            <person name="Da Silva M.B."/>
            <person name="Nascimento M.F."/>
            <person name="Queiroz-Telles F."/>
            <person name="Attili D.S."/>
            <person name="Gorbushina A."/>
        </authorList>
    </citation>
    <scope>NUCLEOTIDE SEQUENCE [LARGE SCALE GENOMIC DNA]</scope>
    <source>
        <strain evidence="7 8">CBS 125763</strain>
    </source>
</reference>
<feature type="region of interest" description="Disordered" evidence="5">
    <location>
        <begin position="584"/>
        <end position="647"/>
    </location>
</feature>
<dbReference type="AlphaFoldDB" id="A0A178ZN44"/>
<dbReference type="GeneID" id="30007600"/>
<sequence length="771" mass="84454">MQHDGALRAITTRLSATPVEDLPRISGFLATSLAQCPVELLSSDSKGNSSSVVAHKLKTRITSLLQDKSPASRFTAAVLIKAIVDNGGLKSLSNWEVWARGLLSCLGKPDPFEVKRIYLATVTRIFVLSQDHPVMVRELTTPLLPAFITTCLGLIKPVKAQVDGNFNPILQSVLQCWIQLLPRHATVFRPFLTRIKLICLSLLEDVRTATSTRELAIQLLCLLLSCAPKNTMAQEWAQAVSVLITCAHQTADRLFRAVIEEYEANDKTRQNTDGKHNFSKEPKTSGADQVGLAPWVGMYDGSTRLATFLDWLGCLVSTVTPQAIMVPLGPLLDLISRILAVIVPGGASSTTDALKYHKEASREERESLWMNLSRLHVACLRLLQKLYESFGQAFLPANATMVIQVMESFITMASDKMVRREVYVTFLGILRNMNTTGFVFRETTFSTLLEHCCSDLRSGIPGSDDQSNHNPSKDGFLSAKSFLPAAGGSSFAERQDEVFGAAWRLLPEILSHCPTSIISRQARIEADRLSVLLDHHDAMMASVLRPMLTKDGKMRIASLLPFLARSSADCLDTEALLRPRMPVIQNREISAQPPHETRVHLSDQEGPDMPDENGAALSDPEGATEAAEVDGKQQVPGNLDDQEGDDGTHALTARKRKLESAQDSTFQACTPTVFEDAEMVDLRMSKVPRLEDGIVEESVSEEAFSIETRDAQPLVATTSGVEAQSSSSGVQPTGTIPNMVSSENIRNDDSDSSDFEIPTIDPGLDTDEEDL</sequence>
<evidence type="ECO:0000313" key="8">
    <source>
        <dbReference type="Proteomes" id="UP000078343"/>
    </source>
</evidence>
<dbReference type="OrthoDB" id="20900at2759"/>
<keyword evidence="8" id="KW-1185">Reference proteome</keyword>
<feature type="compositionally biased region" description="Polar residues" evidence="5">
    <location>
        <begin position="716"/>
        <end position="744"/>
    </location>
</feature>
<evidence type="ECO:0000256" key="2">
    <source>
        <dbReference type="ARBA" id="ARBA00010511"/>
    </source>
</evidence>
<dbReference type="PANTHER" id="PTHR34105">
    <property type="entry name" value="PROLINE-, GLUTAMIC ACID- AND LEUCINE-RICH PROTEIN 1"/>
    <property type="match status" value="1"/>
</dbReference>
<comment type="similarity">
    <text evidence="2">Belongs to the RIX1/PELP1 family.</text>
</comment>
<dbReference type="Pfam" id="PF08167">
    <property type="entry name" value="RIX1"/>
    <property type="match status" value="1"/>
</dbReference>
<dbReference type="Gene3D" id="1.25.10.10">
    <property type="entry name" value="Leucine-rich Repeat Variant"/>
    <property type="match status" value="1"/>
</dbReference>
<name>A0A178ZN44_9EURO</name>
<accession>A0A178ZN44</accession>
<dbReference type="GO" id="GO:0006364">
    <property type="term" value="P:rRNA processing"/>
    <property type="evidence" value="ECO:0007669"/>
    <property type="project" value="TreeGrafter"/>
</dbReference>
<dbReference type="EMBL" id="LVYI01000003">
    <property type="protein sequence ID" value="OAP61229.1"/>
    <property type="molecule type" value="Genomic_DNA"/>
</dbReference>
<organism evidence="7 8">
    <name type="scientific">Fonsecaea erecta</name>
    <dbReference type="NCBI Taxonomy" id="1367422"/>
    <lineage>
        <taxon>Eukaryota</taxon>
        <taxon>Fungi</taxon>
        <taxon>Dikarya</taxon>
        <taxon>Ascomycota</taxon>
        <taxon>Pezizomycotina</taxon>
        <taxon>Eurotiomycetes</taxon>
        <taxon>Chaetothyriomycetidae</taxon>
        <taxon>Chaetothyriales</taxon>
        <taxon>Herpotrichiellaceae</taxon>
        <taxon>Fonsecaea</taxon>
    </lineage>
</organism>
<comment type="subcellular location">
    <subcellularLocation>
        <location evidence="1">Nucleus</location>
    </subcellularLocation>
</comment>
<feature type="domain" description="Pre-rRNA-processing protein RIX1 N-terminal" evidence="6">
    <location>
        <begin position="7"/>
        <end position="205"/>
    </location>
</feature>
<protein>
    <recommendedName>
        <fullName evidence="3">Pre-rRNA-processing protein RIX1</fullName>
    </recommendedName>
</protein>
<dbReference type="PANTHER" id="PTHR34105:SF1">
    <property type="entry name" value="PROLINE-, GLUTAMIC ACID- AND LEUCINE-RICH PROTEIN 1"/>
    <property type="match status" value="1"/>
</dbReference>
<evidence type="ECO:0000259" key="6">
    <source>
        <dbReference type="Pfam" id="PF08167"/>
    </source>
</evidence>
<evidence type="ECO:0000256" key="1">
    <source>
        <dbReference type="ARBA" id="ARBA00004123"/>
    </source>
</evidence>
<dbReference type="Proteomes" id="UP000078343">
    <property type="component" value="Unassembled WGS sequence"/>
</dbReference>
<keyword evidence="4" id="KW-0539">Nucleus</keyword>
<dbReference type="InterPro" id="IPR011989">
    <property type="entry name" value="ARM-like"/>
</dbReference>
<feature type="compositionally biased region" description="Basic and acidic residues" evidence="5">
    <location>
        <begin position="266"/>
        <end position="283"/>
    </location>
</feature>
<dbReference type="SUPFAM" id="SSF48371">
    <property type="entry name" value="ARM repeat"/>
    <property type="match status" value="1"/>
</dbReference>
<dbReference type="GO" id="GO:0005634">
    <property type="term" value="C:nucleus"/>
    <property type="evidence" value="ECO:0007669"/>
    <property type="project" value="UniProtKB-SubCell"/>
</dbReference>
<comment type="caution">
    <text evidence="7">The sequence shown here is derived from an EMBL/GenBank/DDBJ whole genome shotgun (WGS) entry which is preliminary data.</text>
</comment>
<evidence type="ECO:0000256" key="3">
    <source>
        <dbReference type="ARBA" id="ARBA00021502"/>
    </source>
</evidence>
<gene>
    <name evidence="7" type="ORF">AYL99_03430</name>
</gene>
<proteinExistence type="inferred from homology"/>
<dbReference type="STRING" id="1367422.A0A178ZN44"/>
<evidence type="ECO:0000256" key="5">
    <source>
        <dbReference type="SAM" id="MobiDB-lite"/>
    </source>
</evidence>
<dbReference type="InterPro" id="IPR012583">
    <property type="entry name" value="RIX1_N"/>
</dbReference>